<keyword evidence="7 14" id="KW-0812">Transmembrane</keyword>
<evidence type="ECO:0000256" key="12">
    <source>
        <dbReference type="ARBA" id="ARBA00023012"/>
    </source>
</evidence>
<feature type="transmembrane region" description="Helical" evidence="14">
    <location>
        <begin position="151"/>
        <end position="175"/>
    </location>
</feature>
<keyword evidence="9 17" id="KW-0418">Kinase</keyword>
<keyword evidence="6" id="KW-0808">Transferase</keyword>
<dbReference type="GO" id="GO:0005886">
    <property type="term" value="C:plasma membrane"/>
    <property type="evidence" value="ECO:0007669"/>
    <property type="project" value="UniProtKB-SubCell"/>
</dbReference>
<dbReference type="CDD" id="cd00082">
    <property type="entry name" value="HisKA"/>
    <property type="match status" value="1"/>
</dbReference>
<feature type="transmembrane region" description="Helical" evidence="14">
    <location>
        <begin position="12"/>
        <end position="34"/>
    </location>
</feature>
<evidence type="ECO:0000259" key="15">
    <source>
        <dbReference type="PROSITE" id="PS50109"/>
    </source>
</evidence>
<name>A0A2A5IX30_BACPU</name>
<dbReference type="PROSITE" id="PS50885">
    <property type="entry name" value="HAMP"/>
    <property type="match status" value="1"/>
</dbReference>
<sequence>MRLKNKIQLYTSLSLFLMVLLFHTAIYFIFSMTLTQKDMSRLSEVAENIAIALKKSEEEGLPSSELLKAYLPQNGMIRVVTEKDQSKLTVTKESTFSSLPFTYESGQTAEIKEYNKHMIVFAAIPVIWTNGEIVSIQVYEEIENTEENLALLKMILIAAGVLFIVLSYFAGHVLTKQIVRPISRMTNTMKVSMKEKAFKRIELTGDSKDELYQMGQTFNEMSEILEKHYEKEQQFLHDASHELKTPITVIMSYSNLLKRWGQTRPEVIEESSQAIHDEAKKMKRLTDQLLTLAKNGQPLYLNMKPVELGHLCKQVCHTLEVATNRTIHSRMKTDHPLMAKGDEEKIKQLLTILIDNAVKYSAEPIDVTCGRAGDKPFISVIDKGIGIKEEDLPKIFDRFFRVDEARNSETGGTGLGLSIAKQIAEEHGAKLKVDSRIGEGTAMTILFQSK</sequence>
<dbReference type="Pfam" id="PF02518">
    <property type="entry name" value="HATPase_c"/>
    <property type="match status" value="1"/>
</dbReference>
<keyword evidence="5" id="KW-0597">Phosphoprotein</keyword>
<dbReference type="InterPro" id="IPR004358">
    <property type="entry name" value="Sig_transdc_His_kin-like_C"/>
</dbReference>
<dbReference type="Proteomes" id="UP000228754">
    <property type="component" value="Unassembled WGS sequence"/>
</dbReference>
<dbReference type="Pfam" id="PF00512">
    <property type="entry name" value="HisKA"/>
    <property type="match status" value="1"/>
</dbReference>
<evidence type="ECO:0000313" key="17">
    <source>
        <dbReference type="EMBL" id="PCK21885.1"/>
    </source>
</evidence>
<evidence type="ECO:0000256" key="5">
    <source>
        <dbReference type="ARBA" id="ARBA00022553"/>
    </source>
</evidence>
<organism evidence="17 18">
    <name type="scientific">Bacillus pumilus</name>
    <name type="common">Bacillus mesentericus</name>
    <dbReference type="NCBI Taxonomy" id="1408"/>
    <lineage>
        <taxon>Bacteria</taxon>
        <taxon>Bacillati</taxon>
        <taxon>Bacillota</taxon>
        <taxon>Bacilli</taxon>
        <taxon>Bacillales</taxon>
        <taxon>Bacillaceae</taxon>
        <taxon>Bacillus</taxon>
    </lineage>
</organism>
<evidence type="ECO:0000256" key="8">
    <source>
        <dbReference type="ARBA" id="ARBA00022741"/>
    </source>
</evidence>
<comment type="caution">
    <text evidence="17">The sequence shown here is derived from an EMBL/GenBank/DDBJ whole genome shotgun (WGS) entry which is preliminary data.</text>
</comment>
<reference evidence="17 18" key="1">
    <citation type="submission" date="2017-06" db="EMBL/GenBank/DDBJ databases">
        <title>Draft Genome Sequence of Bacillus sp Strain 36R Isolated from saline sediment at Atanasia, Sonora, Mexico.</title>
        <authorList>
            <person name="Sanchez Diaz R."/>
            <person name="Quiroz Macias M.E."/>
            <person name="Ibarra Gamez J.C."/>
            <person name="Enciso Ibarra J."/>
            <person name="Gomez Gil B."/>
            <person name="Galaviz Silva L."/>
        </authorList>
    </citation>
    <scope>NUCLEOTIDE SEQUENCE [LARGE SCALE GENOMIC DNA]</scope>
    <source>
        <strain evidence="17 18">36R_ATNSAL</strain>
    </source>
</reference>
<dbReference type="PRINTS" id="PR00344">
    <property type="entry name" value="BCTRLSENSOR"/>
</dbReference>
<dbReference type="SUPFAM" id="SSF55874">
    <property type="entry name" value="ATPase domain of HSP90 chaperone/DNA topoisomerase II/histidine kinase"/>
    <property type="match status" value="1"/>
</dbReference>
<dbReference type="SMART" id="SM00387">
    <property type="entry name" value="HATPase_c"/>
    <property type="match status" value="1"/>
</dbReference>
<dbReference type="EMBL" id="NKHG01000042">
    <property type="protein sequence ID" value="PCK21885.1"/>
    <property type="molecule type" value="Genomic_DNA"/>
</dbReference>
<evidence type="ECO:0000256" key="4">
    <source>
        <dbReference type="ARBA" id="ARBA00022475"/>
    </source>
</evidence>
<dbReference type="AlphaFoldDB" id="A0A2A5IX30"/>
<dbReference type="SUPFAM" id="SSF47384">
    <property type="entry name" value="Homodimeric domain of signal transducing histidine kinase"/>
    <property type="match status" value="1"/>
</dbReference>
<dbReference type="InterPro" id="IPR005467">
    <property type="entry name" value="His_kinase_dom"/>
</dbReference>
<dbReference type="GO" id="GO:0005524">
    <property type="term" value="F:ATP binding"/>
    <property type="evidence" value="ECO:0007669"/>
    <property type="project" value="UniProtKB-KW"/>
</dbReference>
<dbReference type="OrthoDB" id="9786919at2"/>
<evidence type="ECO:0000259" key="16">
    <source>
        <dbReference type="PROSITE" id="PS50885"/>
    </source>
</evidence>
<feature type="domain" description="Histidine kinase" evidence="15">
    <location>
        <begin position="238"/>
        <end position="450"/>
    </location>
</feature>
<keyword evidence="10" id="KW-0067">ATP-binding</keyword>
<dbReference type="InterPro" id="IPR050428">
    <property type="entry name" value="TCS_sensor_his_kinase"/>
</dbReference>
<evidence type="ECO:0000256" key="14">
    <source>
        <dbReference type="SAM" id="Phobius"/>
    </source>
</evidence>
<dbReference type="InterPro" id="IPR036890">
    <property type="entry name" value="HATPase_C_sf"/>
</dbReference>
<evidence type="ECO:0000256" key="6">
    <source>
        <dbReference type="ARBA" id="ARBA00022679"/>
    </source>
</evidence>
<comment type="subcellular location">
    <subcellularLocation>
        <location evidence="2">Cell membrane</location>
        <topology evidence="2">Multi-pass membrane protein</topology>
    </subcellularLocation>
</comment>
<dbReference type="Gene3D" id="1.10.287.130">
    <property type="match status" value="1"/>
</dbReference>
<dbReference type="CDD" id="cd06225">
    <property type="entry name" value="HAMP"/>
    <property type="match status" value="1"/>
</dbReference>
<comment type="catalytic activity">
    <reaction evidence="1">
        <text>ATP + protein L-histidine = ADP + protein N-phospho-L-histidine.</text>
        <dbReference type="EC" id="2.7.13.3"/>
    </reaction>
</comment>
<evidence type="ECO:0000256" key="13">
    <source>
        <dbReference type="ARBA" id="ARBA00023136"/>
    </source>
</evidence>
<dbReference type="FunFam" id="1.10.287.130:FF:000001">
    <property type="entry name" value="Two-component sensor histidine kinase"/>
    <property type="match status" value="1"/>
</dbReference>
<dbReference type="Gene3D" id="6.10.340.10">
    <property type="match status" value="1"/>
</dbReference>
<keyword evidence="4" id="KW-1003">Cell membrane</keyword>
<accession>A0A2A5IX30</accession>
<gene>
    <name evidence="17" type="ORF">CEY02_06125</name>
</gene>
<dbReference type="Gene3D" id="3.30.565.10">
    <property type="entry name" value="Histidine kinase-like ATPase, C-terminal domain"/>
    <property type="match status" value="1"/>
</dbReference>
<dbReference type="EC" id="2.7.13.3" evidence="3"/>
<dbReference type="SMART" id="SM00388">
    <property type="entry name" value="HisKA"/>
    <property type="match status" value="1"/>
</dbReference>
<evidence type="ECO:0000256" key="7">
    <source>
        <dbReference type="ARBA" id="ARBA00022692"/>
    </source>
</evidence>
<keyword evidence="11 14" id="KW-1133">Transmembrane helix</keyword>
<dbReference type="PROSITE" id="PS50109">
    <property type="entry name" value="HIS_KIN"/>
    <property type="match status" value="1"/>
</dbReference>
<dbReference type="InterPro" id="IPR003594">
    <property type="entry name" value="HATPase_dom"/>
</dbReference>
<dbReference type="PANTHER" id="PTHR45436">
    <property type="entry name" value="SENSOR HISTIDINE KINASE YKOH"/>
    <property type="match status" value="1"/>
</dbReference>
<dbReference type="PANTHER" id="PTHR45436:SF5">
    <property type="entry name" value="SENSOR HISTIDINE KINASE TRCS"/>
    <property type="match status" value="1"/>
</dbReference>
<keyword evidence="13 14" id="KW-0472">Membrane</keyword>
<protein>
    <recommendedName>
        <fullName evidence="3">histidine kinase</fullName>
        <ecNumber evidence="3">2.7.13.3</ecNumber>
    </recommendedName>
</protein>
<dbReference type="Pfam" id="PF00672">
    <property type="entry name" value="HAMP"/>
    <property type="match status" value="1"/>
</dbReference>
<feature type="domain" description="HAMP" evidence="16">
    <location>
        <begin position="176"/>
        <end position="230"/>
    </location>
</feature>
<feature type="transmembrane region" description="Helical" evidence="14">
    <location>
        <begin position="119"/>
        <end position="139"/>
    </location>
</feature>
<evidence type="ECO:0000256" key="9">
    <source>
        <dbReference type="ARBA" id="ARBA00022777"/>
    </source>
</evidence>
<evidence type="ECO:0000313" key="18">
    <source>
        <dbReference type="Proteomes" id="UP000228754"/>
    </source>
</evidence>
<dbReference type="FunFam" id="3.30.565.10:FF:000006">
    <property type="entry name" value="Sensor histidine kinase WalK"/>
    <property type="match status" value="1"/>
</dbReference>
<dbReference type="InterPro" id="IPR036097">
    <property type="entry name" value="HisK_dim/P_sf"/>
</dbReference>
<evidence type="ECO:0000256" key="10">
    <source>
        <dbReference type="ARBA" id="ARBA00022840"/>
    </source>
</evidence>
<proteinExistence type="predicted"/>
<evidence type="ECO:0000256" key="1">
    <source>
        <dbReference type="ARBA" id="ARBA00000085"/>
    </source>
</evidence>
<keyword evidence="12" id="KW-0902">Two-component regulatory system</keyword>
<dbReference type="GO" id="GO:0000155">
    <property type="term" value="F:phosphorelay sensor kinase activity"/>
    <property type="evidence" value="ECO:0007669"/>
    <property type="project" value="InterPro"/>
</dbReference>
<dbReference type="InterPro" id="IPR003661">
    <property type="entry name" value="HisK_dim/P_dom"/>
</dbReference>
<evidence type="ECO:0000256" key="3">
    <source>
        <dbReference type="ARBA" id="ARBA00012438"/>
    </source>
</evidence>
<dbReference type="InterPro" id="IPR003660">
    <property type="entry name" value="HAMP_dom"/>
</dbReference>
<evidence type="ECO:0000256" key="2">
    <source>
        <dbReference type="ARBA" id="ARBA00004651"/>
    </source>
</evidence>
<keyword evidence="8" id="KW-0547">Nucleotide-binding</keyword>
<evidence type="ECO:0000256" key="11">
    <source>
        <dbReference type="ARBA" id="ARBA00022989"/>
    </source>
</evidence>